<feature type="transmembrane region" description="Helical" evidence="1">
    <location>
        <begin position="31"/>
        <end position="54"/>
    </location>
</feature>
<name>A0A7Y9JBE8_9ACTN</name>
<keyword evidence="1" id="KW-1133">Transmembrane helix</keyword>
<protein>
    <submittedName>
        <fullName evidence="3">Uncharacterized protein</fullName>
    </submittedName>
</protein>
<dbReference type="RefSeq" id="WP_179663796.1">
    <property type="nucleotide sequence ID" value="NZ_JACCBG010000001.1"/>
</dbReference>
<proteinExistence type="predicted"/>
<gene>
    <name evidence="3" type="ORF">BJZ21_002209</name>
</gene>
<evidence type="ECO:0000256" key="2">
    <source>
        <dbReference type="SAM" id="SignalP"/>
    </source>
</evidence>
<evidence type="ECO:0000313" key="4">
    <source>
        <dbReference type="Proteomes" id="UP000535511"/>
    </source>
</evidence>
<evidence type="ECO:0000313" key="3">
    <source>
        <dbReference type="EMBL" id="NYD42126.1"/>
    </source>
</evidence>
<keyword evidence="1" id="KW-0812">Transmembrane</keyword>
<feature type="chain" id="PRO_5031351178" evidence="2">
    <location>
        <begin position="22"/>
        <end position="146"/>
    </location>
</feature>
<feature type="transmembrane region" description="Helical" evidence="1">
    <location>
        <begin position="66"/>
        <end position="99"/>
    </location>
</feature>
<evidence type="ECO:0000256" key="1">
    <source>
        <dbReference type="SAM" id="Phobius"/>
    </source>
</evidence>
<dbReference type="AlphaFoldDB" id="A0A7Y9JBE8"/>
<sequence>MLALLGAALPAALSSPGAALAAALPRRPWQLRAATAVVIALTAIVVATVACALIDRPVDAGLRNTALSVALAAGSATLFGVQTSWIAPVLVTGATWLYGLDERSAPLAWAVLLRPPSTGSLTVAVMALLTTLTVWVWRGEQTAAHS</sequence>
<dbReference type="EMBL" id="JACCBG010000001">
    <property type="protein sequence ID" value="NYD42126.1"/>
    <property type="molecule type" value="Genomic_DNA"/>
</dbReference>
<keyword evidence="2" id="KW-0732">Signal</keyword>
<accession>A0A7Y9JBE8</accession>
<keyword evidence="4" id="KW-1185">Reference proteome</keyword>
<keyword evidence="1" id="KW-0472">Membrane</keyword>
<comment type="caution">
    <text evidence="3">The sequence shown here is derived from an EMBL/GenBank/DDBJ whole genome shotgun (WGS) entry which is preliminary data.</text>
</comment>
<dbReference type="Proteomes" id="UP000535511">
    <property type="component" value="Unassembled WGS sequence"/>
</dbReference>
<reference evidence="3 4" key="1">
    <citation type="submission" date="2020-07" db="EMBL/GenBank/DDBJ databases">
        <title>Sequencing the genomes of 1000 actinobacteria strains.</title>
        <authorList>
            <person name="Klenk H.-P."/>
        </authorList>
    </citation>
    <scope>NUCLEOTIDE SEQUENCE [LARGE SCALE GENOMIC DNA]</scope>
    <source>
        <strain evidence="3 4">DSM 21350</strain>
    </source>
</reference>
<feature type="transmembrane region" description="Helical" evidence="1">
    <location>
        <begin position="119"/>
        <end position="137"/>
    </location>
</feature>
<organism evidence="3 4">
    <name type="scientific">Nocardioides panaciterrulae</name>
    <dbReference type="NCBI Taxonomy" id="661492"/>
    <lineage>
        <taxon>Bacteria</taxon>
        <taxon>Bacillati</taxon>
        <taxon>Actinomycetota</taxon>
        <taxon>Actinomycetes</taxon>
        <taxon>Propionibacteriales</taxon>
        <taxon>Nocardioidaceae</taxon>
        <taxon>Nocardioides</taxon>
    </lineage>
</organism>
<feature type="signal peptide" evidence="2">
    <location>
        <begin position="1"/>
        <end position="21"/>
    </location>
</feature>